<name>A0A2T6KGA6_9RHOB</name>
<proteinExistence type="predicted"/>
<comment type="caution">
    <text evidence="1">The sequence shown here is derived from an EMBL/GenBank/DDBJ whole genome shotgun (WGS) entry which is preliminary data.</text>
</comment>
<evidence type="ECO:0000313" key="2">
    <source>
        <dbReference type="Proteomes" id="UP000244523"/>
    </source>
</evidence>
<accession>A0A2T6KGA6</accession>
<dbReference type="Pfam" id="PF02566">
    <property type="entry name" value="OsmC"/>
    <property type="match status" value="1"/>
</dbReference>
<dbReference type="Proteomes" id="UP000244523">
    <property type="component" value="Unassembled WGS sequence"/>
</dbReference>
<dbReference type="PANTHER" id="PTHR35368">
    <property type="entry name" value="HYDROPEROXIDE REDUCTASE"/>
    <property type="match status" value="1"/>
</dbReference>
<dbReference type="InterPro" id="IPR052924">
    <property type="entry name" value="OsmC/Ohr_hydroprdx_reductase"/>
</dbReference>
<dbReference type="RefSeq" id="WP_108386747.1">
    <property type="nucleotide sequence ID" value="NZ_QBUD01000006.1"/>
</dbReference>
<sequence length="152" mass="16274">MAIVRQKTIVKLRKKAVCTSHSRSDGGMRGPVSTIDEQVERDGSSHGLTPSETVIAALVGCTNVKAKKCATKVGPDIGQFGIDAGCDFDRWGVTLAEKIEVPFKAIKLSVAASGPAKQVELDLVAVETEEFCPLSKLFMAGGTKLEVIWRKD</sequence>
<gene>
    <name evidence="1" type="ORF">C8N45_106216</name>
</gene>
<reference evidence="1 2" key="1">
    <citation type="submission" date="2018-04" db="EMBL/GenBank/DDBJ databases">
        <title>Genomic Encyclopedia of Archaeal and Bacterial Type Strains, Phase II (KMG-II): from individual species to whole genera.</title>
        <authorList>
            <person name="Goeker M."/>
        </authorList>
    </citation>
    <scope>NUCLEOTIDE SEQUENCE [LARGE SCALE GENOMIC DNA]</scope>
    <source>
        <strain evidence="1 2">DSM 29955</strain>
    </source>
</reference>
<dbReference type="InterPro" id="IPR003718">
    <property type="entry name" value="OsmC/Ohr_fam"/>
</dbReference>
<dbReference type="EMBL" id="QBUD01000006">
    <property type="protein sequence ID" value="PUB14341.1"/>
    <property type="molecule type" value="Genomic_DNA"/>
</dbReference>
<dbReference type="AlphaFoldDB" id="A0A2T6KGA6"/>
<organism evidence="1 2">
    <name type="scientific">Yoonia sediminilitoris</name>
    <dbReference type="NCBI Taxonomy" id="1286148"/>
    <lineage>
        <taxon>Bacteria</taxon>
        <taxon>Pseudomonadati</taxon>
        <taxon>Pseudomonadota</taxon>
        <taxon>Alphaproteobacteria</taxon>
        <taxon>Rhodobacterales</taxon>
        <taxon>Paracoccaceae</taxon>
        <taxon>Yoonia</taxon>
    </lineage>
</organism>
<dbReference type="Gene3D" id="3.30.300.20">
    <property type="match status" value="1"/>
</dbReference>
<evidence type="ECO:0000313" key="1">
    <source>
        <dbReference type="EMBL" id="PUB14341.1"/>
    </source>
</evidence>
<keyword evidence="2" id="KW-1185">Reference proteome</keyword>
<dbReference type="OrthoDB" id="1433018at2"/>
<dbReference type="PANTHER" id="PTHR35368:SF1">
    <property type="entry name" value="HYDROPEROXIDE REDUCTASE"/>
    <property type="match status" value="1"/>
</dbReference>
<dbReference type="InterPro" id="IPR036102">
    <property type="entry name" value="OsmC/Ohrsf"/>
</dbReference>
<dbReference type="InterPro" id="IPR015946">
    <property type="entry name" value="KH_dom-like_a/b"/>
</dbReference>
<dbReference type="SUPFAM" id="SSF82784">
    <property type="entry name" value="OsmC-like"/>
    <property type="match status" value="1"/>
</dbReference>
<protein>
    <submittedName>
        <fullName evidence="1">Putative OsmC-like protein</fullName>
    </submittedName>
</protein>